<protein>
    <recommendedName>
        <fullName evidence="1">Hedgehog/Intein (Hint) domain-containing protein</fullName>
    </recommendedName>
</protein>
<evidence type="ECO:0000313" key="3">
    <source>
        <dbReference type="Proteomes" id="UP000562254"/>
    </source>
</evidence>
<dbReference type="Pfam" id="PF13403">
    <property type="entry name" value="Hint_2"/>
    <property type="match status" value="1"/>
</dbReference>
<accession>A0A840Y2S8</accession>
<organism evidence="2 3">
    <name type="scientific">Neoroseomonas alkaliterrae</name>
    <dbReference type="NCBI Taxonomy" id="1452450"/>
    <lineage>
        <taxon>Bacteria</taxon>
        <taxon>Pseudomonadati</taxon>
        <taxon>Pseudomonadota</taxon>
        <taxon>Alphaproteobacteria</taxon>
        <taxon>Acetobacterales</taxon>
        <taxon>Acetobacteraceae</taxon>
        <taxon>Neoroseomonas</taxon>
    </lineage>
</organism>
<reference evidence="2 3" key="1">
    <citation type="submission" date="2020-08" db="EMBL/GenBank/DDBJ databases">
        <title>Genomic Encyclopedia of Type Strains, Phase IV (KMG-IV): sequencing the most valuable type-strain genomes for metagenomic binning, comparative biology and taxonomic classification.</title>
        <authorList>
            <person name="Goeker M."/>
        </authorList>
    </citation>
    <scope>NUCLEOTIDE SEQUENCE [LARGE SCALE GENOMIC DNA]</scope>
    <source>
        <strain evidence="2 3">DSM 25895</strain>
    </source>
</reference>
<dbReference type="EMBL" id="JACIJE010000001">
    <property type="protein sequence ID" value="MBB5688184.1"/>
    <property type="molecule type" value="Genomic_DNA"/>
</dbReference>
<dbReference type="Gene3D" id="2.170.16.10">
    <property type="entry name" value="Hedgehog/Intein (Hint) domain"/>
    <property type="match status" value="1"/>
</dbReference>
<dbReference type="AlphaFoldDB" id="A0A840Y2S8"/>
<name>A0A840Y2S8_9PROT</name>
<dbReference type="InterPro" id="IPR036844">
    <property type="entry name" value="Hint_dom_sf"/>
</dbReference>
<evidence type="ECO:0000259" key="1">
    <source>
        <dbReference type="Pfam" id="PF13403"/>
    </source>
</evidence>
<evidence type="ECO:0000313" key="2">
    <source>
        <dbReference type="EMBL" id="MBB5688184.1"/>
    </source>
</evidence>
<proteinExistence type="predicted"/>
<dbReference type="InterPro" id="IPR028992">
    <property type="entry name" value="Hedgehog/Intein_dom"/>
</dbReference>
<feature type="domain" description="Hedgehog/Intein (Hint)" evidence="1">
    <location>
        <begin position="21"/>
        <end position="158"/>
    </location>
</feature>
<dbReference type="RefSeq" id="WP_184480581.1">
    <property type="nucleotide sequence ID" value="NZ_JAAEDJ010000197.1"/>
</dbReference>
<sequence length="216" mass="22816">MPGPAGARQGACLPPAAGAPVCFAAGTRIATEAGEVPVERLRPGDRVLTAHGGPLLQPLVWVGRIHVALFRLRERARVAPILFAAGSLGDGVPYRDLRVSPSHALFLGGRLVPAALLVNGRTIVQEAWCRAVTYHHIELERHGLVVAEGAVTETYLDDGNRWLFEESDIAALSLDFAALRGNGRYAAGVCAPVLAEGDPGLEIIRRRLAGAMRGAG</sequence>
<dbReference type="Proteomes" id="UP000562254">
    <property type="component" value="Unassembled WGS sequence"/>
</dbReference>
<keyword evidence="3" id="KW-1185">Reference proteome</keyword>
<gene>
    <name evidence="2" type="ORF">FHS88_000294</name>
</gene>
<comment type="caution">
    <text evidence="2">The sequence shown here is derived from an EMBL/GenBank/DDBJ whole genome shotgun (WGS) entry which is preliminary data.</text>
</comment>
<dbReference type="SUPFAM" id="SSF51294">
    <property type="entry name" value="Hedgehog/intein (Hint) domain"/>
    <property type="match status" value="1"/>
</dbReference>